<accession>A0A7W7SGI3</accession>
<feature type="domain" description="DDE Tnp4" evidence="3">
    <location>
        <begin position="136"/>
        <end position="298"/>
    </location>
</feature>
<keyword evidence="6" id="KW-1185">Reference proteome</keyword>
<evidence type="ECO:0000259" key="4">
    <source>
        <dbReference type="Pfam" id="PF13613"/>
    </source>
</evidence>
<comment type="cofactor">
    <cofactor evidence="1">
        <name>a divalent metal cation</name>
        <dbReference type="ChEBI" id="CHEBI:60240"/>
    </cofactor>
</comment>
<dbReference type="AlphaFoldDB" id="A0A7W7SGI3"/>
<evidence type="ECO:0000313" key="5">
    <source>
        <dbReference type="EMBL" id="MBB4949687.1"/>
    </source>
</evidence>
<dbReference type="InterPro" id="IPR027806">
    <property type="entry name" value="HARBI1_dom"/>
</dbReference>
<dbReference type="GO" id="GO:0046872">
    <property type="term" value="F:metal ion binding"/>
    <property type="evidence" value="ECO:0007669"/>
    <property type="project" value="UniProtKB-KW"/>
</dbReference>
<dbReference type="RefSeq" id="WP_184920215.1">
    <property type="nucleotide sequence ID" value="NZ_JACHJR010000001.1"/>
</dbReference>
<evidence type="ECO:0000256" key="2">
    <source>
        <dbReference type="ARBA" id="ARBA00022723"/>
    </source>
</evidence>
<dbReference type="InterPro" id="IPR027805">
    <property type="entry name" value="Transposase_HTH_dom"/>
</dbReference>
<evidence type="ECO:0000259" key="3">
    <source>
        <dbReference type="Pfam" id="PF13359"/>
    </source>
</evidence>
<sequence length="319" mass="35146">MVGTAARALIVSERRITGLSQVVIADLVAELGPVWQARRDAELCDRPRRRAVGAGAKYKLVFVDRLLATLVHLRHGITHDVLACWFGVDRSTITRAIGEIRPLLAGRGCRIAPGLRLRTLADVIAHLGATGQTGIIDATEIRVRRPAAHRRGRNRFVSGKSRTNAMKALVVTDDRGRLLFCGEVRAGSVADITQARDAGLVDLLADTVHLEILADAGYQGLAAQTYGQVVTPPRKRRGKNLEQVQWLMAHHEQARFEHSSRRIPVEHGIAHLKNWRALARHHGHRHHLPDTIRAVAGLLSDQQATHKRKLAALPTGQSR</sequence>
<dbReference type="EMBL" id="JACHJR010000001">
    <property type="protein sequence ID" value="MBB4949687.1"/>
    <property type="molecule type" value="Genomic_DNA"/>
</dbReference>
<dbReference type="Proteomes" id="UP000573327">
    <property type="component" value="Unassembled WGS sequence"/>
</dbReference>
<dbReference type="Pfam" id="PF13359">
    <property type="entry name" value="DDE_Tnp_4"/>
    <property type="match status" value="1"/>
</dbReference>
<reference evidence="5 6" key="1">
    <citation type="submission" date="2020-08" db="EMBL/GenBank/DDBJ databases">
        <title>Sequencing the genomes of 1000 actinobacteria strains.</title>
        <authorList>
            <person name="Klenk H.-P."/>
        </authorList>
    </citation>
    <scope>NUCLEOTIDE SEQUENCE [LARGE SCALE GENOMIC DNA]</scope>
    <source>
        <strain evidence="5 6">DSM 44786</strain>
    </source>
</reference>
<keyword evidence="2" id="KW-0479">Metal-binding</keyword>
<evidence type="ECO:0000256" key="1">
    <source>
        <dbReference type="ARBA" id="ARBA00001968"/>
    </source>
</evidence>
<feature type="domain" description="Transposase Helix-turn-helix" evidence="4">
    <location>
        <begin position="59"/>
        <end position="109"/>
    </location>
</feature>
<comment type="caution">
    <text evidence="5">The sequence shown here is derived from an EMBL/GenBank/DDBJ whole genome shotgun (WGS) entry which is preliminary data.</text>
</comment>
<name>A0A7W7SGI3_9ACTN</name>
<dbReference type="Pfam" id="PF13613">
    <property type="entry name" value="HTH_Tnp_4"/>
    <property type="match status" value="1"/>
</dbReference>
<evidence type="ECO:0000313" key="6">
    <source>
        <dbReference type="Proteomes" id="UP000573327"/>
    </source>
</evidence>
<evidence type="ECO:0008006" key="7">
    <source>
        <dbReference type="Google" id="ProtNLM"/>
    </source>
</evidence>
<protein>
    <recommendedName>
        <fullName evidence="7">Transposase</fullName>
    </recommendedName>
</protein>
<organism evidence="5 6">
    <name type="scientific">Kitasatospora gansuensis</name>
    <dbReference type="NCBI Taxonomy" id="258050"/>
    <lineage>
        <taxon>Bacteria</taxon>
        <taxon>Bacillati</taxon>
        <taxon>Actinomycetota</taxon>
        <taxon>Actinomycetes</taxon>
        <taxon>Kitasatosporales</taxon>
        <taxon>Streptomycetaceae</taxon>
        <taxon>Kitasatospora</taxon>
    </lineage>
</organism>
<proteinExistence type="predicted"/>
<gene>
    <name evidence="5" type="ORF">F4556_005222</name>
</gene>